<organism evidence="2 3">
    <name type="scientific">Roseinatronobacter monicus</name>
    <dbReference type="NCBI Taxonomy" id="393481"/>
    <lineage>
        <taxon>Bacteria</taxon>
        <taxon>Pseudomonadati</taxon>
        <taxon>Pseudomonadota</taxon>
        <taxon>Alphaproteobacteria</taxon>
        <taxon>Rhodobacterales</taxon>
        <taxon>Paracoccaceae</taxon>
        <taxon>Roseinatronobacter</taxon>
    </lineage>
</organism>
<dbReference type="RefSeq" id="WP_142079272.1">
    <property type="nucleotide sequence ID" value="NZ_VFPT01000001.1"/>
</dbReference>
<sequence length="178" mass="19224">MADTAINMQTNDAKAFNTPVLSLTMIAFHRLLVVFAKFTAAETRLEKPGVDVCSAAFGDDIRHAGAVRDALIETAYDVIAAPASGEEDRGLHRIAGLLVALFQKDSSAERGLLHAQTRQHRDVFDIPGTGLLARQARRLQIAFFHQFDALARMREFGGPGFAAAPDAPMAEVPDLIPA</sequence>
<keyword evidence="1" id="KW-0472">Membrane</keyword>
<dbReference type="OrthoDB" id="10000753at2"/>
<dbReference type="Proteomes" id="UP000320582">
    <property type="component" value="Unassembled WGS sequence"/>
</dbReference>
<gene>
    <name evidence="2" type="ORF">BD293_0023</name>
</gene>
<reference evidence="2 3" key="1">
    <citation type="submission" date="2019-06" db="EMBL/GenBank/DDBJ databases">
        <title>Genomic Encyclopedia of Archaeal and Bacterial Type Strains, Phase II (KMG-II): from individual species to whole genera.</title>
        <authorList>
            <person name="Goeker M."/>
        </authorList>
    </citation>
    <scope>NUCLEOTIDE SEQUENCE [LARGE SCALE GENOMIC DNA]</scope>
    <source>
        <strain evidence="2 3">DSM 18423</strain>
    </source>
</reference>
<feature type="transmembrane region" description="Helical" evidence="1">
    <location>
        <begin position="20"/>
        <end position="38"/>
    </location>
</feature>
<dbReference type="EMBL" id="VFPT01000001">
    <property type="protein sequence ID" value="TQM91472.1"/>
    <property type="molecule type" value="Genomic_DNA"/>
</dbReference>
<evidence type="ECO:0000256" key="1">
    <source>
        <dbReference type="SAM" id="Phobius"/>
    </source>
</evidence>
<keyword evidence="3" id="KW-1185">Reference proteome</keyword>
<dbReference type="AlphaFoldDB" id="A0A543K8V2"/>
<accession>A0A543K8V2</accession>
<evidence type="ECO:0000313" key="3">
    <source>
        <dbReference type="Proteomes" id="UP000320582"/>
    </source>
</evidence>
<proteinExistence type="predicted"/>
<protein>
    <submittedName>
        <fullName evidence="2">Uncharacterized protein</fullName>
    </submittedName>
</protein>
<name>A0A543K8V2_9RHOB</name>
<keyword evidence="1" id="KW-1133">Transmembrane helix</keyword>
<keyword evidence="1" id="KW-0812">Transmembrane</keyword>
<evidence type="ECO:0000313" key="2">
    <source>
        <dbReference type="EMBL" id="TQM91472.1"/>
    </source>
</evidence>
<comment type="caution">
    <text evidence="2">The sequence shown here is derived from an EMBL/GenBank/DDBJ whole genome shotgun (WGS) entry which is preliminary data.</text>
</comment>